<evidence type="ECO:0000256" key="1">
    <source>
        <dbReference type="SAM" id="MobiDB-lite"/>
    </source>
</evidence>
<dbReference type="AlphaFoldDB" id="A0A2K6DPG9"/>
<dbReference type="Ensembl" id="ENSMNET00000062279.1">
    <property type="protein sequence ID" value="ENSMNEP00000037808.1"/>
    <property type="gene ID" value="ENSMNEG00000041965.1"/>
</dbReference>
<evidence type="ECO:0000313" key="3">
    <source>
        <dbReference type="Proteomes" id="UP000233120"/>
    </source>
</evidence>
<protein>
    <submittedName>
        <fullName evidence="2">Uncharacterized protein</fullName>
    </submittedName>
</protein>
<accession>A0A2K6DPG9</accession>
<dbReference type="Proteomes" id="UP000233120">
    <property type="component" value="Unassembled WGS sequence"/>
</dbReference>
<proteinExistence type="predicted"/>
<name>A0A2K6DPG9_MACNE</name>
<reference evidence="2" key="2">
    <citation type="submission" date="2025-09" db="UniProtKB">
        <authorList>
            <consortium name="Ensembl"/>
        </authorList>
    </citation>
    <scope>IDENTIFICATION</scope>
</reference>
<sequence length="153" mass="16501">MTLGVSEISALTTPWFQPRETWSIEPTETPHSCCSAWPSLRSSVTQCVETDISTARMEILVVSDVSCIPEATASPPFPPESWRHPRHPLTAGLGNCGELHPNLPLPFPCPRAGQADEVPPPEPPASPIARPGSQSPLQNGAWFTAPVRLPHLS</sequence>
<feature type="region of interest" description="Disordered" evidence="1">
    <location>
        <begin position="107"/>
        <end position="142"/>
    </location>
</feature>
<keyword evidence="3" id="KW-1185">Reference proteome</keyword>
<evidence type="ECO:0000313" key="2">
    <source>
        <dbReference type="Ensembl" id="ENSMNEP00000037808.1"/>
    </source>
</evidence>
<reference evidence="2" key="1">
    <citation type="submission" date="2025-08" db="UniProtKB">
        <authorList>
            <consortium name="Ensembl"/>
        </authorList>
    </citation>
    <scope>IDENTIFICATION</scope>
</reference>
<organism evidence="2 3">
    <name type="scientific">Macaca nemestrina</name>
    <name type="common">Pig-tailed macaque</name>
    <dbReference type="NCBI Taxonomy" id="9545"/>
    <lineage>
        <taxon>Eukaryota</taxon>
        <taxon>Metazoa</taxon>
        <taxon>Chordata</taxon>
        <taxon>Craniata</taxon>
        <taxon>Vertebrata</taxon>
        <taxon>Euteleostomi</taxon>
        <taxon>Mammalia</taxon>
        <taxon>Eutheria</taxon>
        <taxon>Euarchontoglires</taxon>
        <taxon>Primates</taxon>
        <taxon>Haplorrhini</taxon>
        <taxon>Catarrhini</taxon>
        <taxon>Cercopithecidae</taxon>
        <taxon>Cercopithecinae</taxon>
        <taxon>Macaca</taxon>
    </lineage>
</organism>
<dbReference type="OMA" id="ESWRHPR"/>
<dbReference type="Bgee" id="ENSMNEG00000041965">
    <property type="expression patterns" value="Expressed in bone marrow and 12 other cell types or tissues"/>
</dbReference>
<dbReference type="GeneTree" id="ENSGT00910000148188"/>